<comment type="subcellular location">
    <subcellularLocation>
        <location evidence="1 7">Cell membrane</location>
        <topology evidence="1 7">Multi-pass membrane protein</topology>
    </subcellularLocation>
</comment>
<evidence type="ECO:0000256" key="1">
    <source>
        <dbReference type="ARBA" id="ARBA00004651"/>
    </source>
</evidence>
<dbReference type="PANTHER" id="PTHR43744:SF12">
    <property type="entry name" value="ABC TRANSPORTER PERMEASE PROTEIN MG189-RELATED"/>
    <property type="match status" value="1"/>
</dbReference>
<dbReference type="Gene3D" id="1.10.3720.10">
    <property type="entry name" value="MetI-like"/>
    <property type="match status" value="1"/>
</dbReference>
<reference evidence="9 10" key="1">
    <citation type="journal article" date="2017" name="Genome Med.">
        <title>A novel Ruminococcus gnavus clade enriched in inflammatory bowel disease patients.</title>
        <authorList>
            <person name="Hall A.B."/>
            <person name="Yassour M."/>
            <person name="Sauk J."/>
            <person name="Garner A."/>
            <person name="Jiang X."/>
            <person name="Arthur T."/>
            <person name="Lagoudas G.K."/>
            <person name="Vatanen T."/>
            <person name="Fornelos N."/>
            <person name="Wilson R."/>
            <person name="Bertha M."/>
            <person name="Cohen M."/>
            <person name="Garber J."/>
            <person name="Khalili H."/>
            <person name="Gevers D."/>
            <person name="Ananthakrishnan A.N."/>
            <person name="Kugathasan S."/>
            <person name="Lander E.S."/>
            <person name="Blainey P."/>
            <person name="Vlamakis H."/>
            <person name="Xavier R.J."/>
            <person name="Huttenhower C."/>
        </authorList>
    </citation>
    <scope>NUCLEOTIDE SEQUENCE [LARGE SCALE GENOMIC DNA]</scope>
    <source>
        <strain evidence="9 10">RJX1118</strain>
    </source>
</reference>
<name>A0A2N5NEI0_MEDGN</name>
<dbReference type="AlphaFoldDB" id="A0A2N5NEI0"/>
<keyword evidence="4 7" id="KW-0812">Transmembrane</keyword>
<dbReference type="SUPFAM" id="SSF161098">
    <property type="entry name" value="MetI-like"/>
    <property type="match status" value="1"/>
</dbReference>
<keyword evidence="3" id="KW-1003">Cell membrane</keyword>
<comment type="caution">
    <text evidence="9">The sequence shown here is derived from an EMBL/GenBank/DDBJ whole genome shotgun (WGS) entry which is preliminary data.</text>
</comment>
<feature type="transmembrane region" description="Helical" evidence="7">
    <location>
        <begin position="73"/>
        <end position="97"/>
    </location>
</feature>
<dbReference type="Pfam" id="PF00528">
    <property type="entry name" value="BPD_transp_1"/>
    <property type="match status" value="1"/>
</dbReference>
<dbReference type="InterPro" id="IPR035906">
    <property type="entry name" value="MetI-like_sf"/>
</dbReference>
<feature type="domain" description="ABC transmembrane type-1" evidence="8">
    <location>
        <begin position="69"/>
        <end position="258"/>
    </location>
</feature>
<evidence type="ECO:0000256" key="6">
    <source>
        <dbReference type="ARBA" id="ARBA00023136"/>
    </source>
</evidence>
<dbReference type="EMBL" id="NIHM01000030">
    <property type="protein sequence ID" value="PLT52545.1"/>
    <property type="molecule type" value="Genomic_DNA"/>
</dbReference>
<dbReference type="PROSITE" id="PS50928">
    <property type="entry name" value="ABC_TM1"/>
    <property type="match status" value="1"/>
</dbReference>
<organism evidence="9 10">
    <name type="scientific">Mediterraneibacter gnavus</name>
    <name type="common">Ruminococcus gnavus</name>
    <dbReference type="NCBI Taxonomy" id="33038"/>
    <lineage>
        <taxon>Bacteria</taxon>
        <taxon>Bacillati</taxon>
        <taxon>Bacillota</taxon>
        <taxon>Clostridia</taxon>
        <taxon>Lachnospirales</taxon>
        <taxon>Lachnospiraceae</taxon>
        <taxon>Mediterraneibacter</taxon>
    </lineage>
</organism>
<feature type="transmembrane region" description="Helical" evidence="7">
    <location>
        <begin position="191"/>
        <end position="212"/>
    </location>
</feature>
<dbReference type="GO" id="GO:0055085">
    <property type="term" value="P:transmembrane transport"/>
    <property type="evidence" value="ECO:0007669"/>
    <property type="project" value="InterPro"/>
</dbReference>
<comment type="similarity">
    <text evidence="7">Belongs to the binding-protein-dependent transport system permease family.</text>
</comment>
<dbReference type="CDD" id="cd06261">
    <property type="entry name" value="TM_PBP2"/>
    <property type="match status" value="1"/>
</dbReference>
<evidence type="ECO:0000256" key="4">
    <source>
        <dbReference type="ARBA" id="ARBA00022692"/>
    </source>
</evidence>
<dbReference type="GO" id="GO:0005886">
    <property type="term" value="C:plasma membrane"/>
    <property type="evidence" value="ECO:0007669"/>
    <property type="project" value="UniProtKB-SubCell"/>
</dbReference>
<evidence type="ECO:0000313" key="9">
    <source>
        <dbReference type="EMBL" id="PLT52545.1"/>
    </source>
</evidence>
<dbReference type="InterPro" id="IPR000515">
    <property type="entry name" value="MetI-like"/>
</dbReference>
<keyword evidence="5 7" id="KW-1133">Transmembrane helix</keyword>
<keyword evidence="2 7" id="KW-0813">Transport</keyword>
<dbReference type="PANTHER" id="PTHR43744">
    <property type="entry name" value="ABC TRANSPORTER PERMEASE PROTEIN MG189-RELATED-RELATED"/>
    <property type="match status" value="1"/>
</dbReference>
<feature type="transmembrane region" description="Helical" evidence="7">
    <location>
        <begin position="237"/>
        <end position="258"/>
    </location>
</feature>
<keyword evidence="6 7" id="KW-0472">Membrane</keyword>
<evidence type="ECO:0000256" key="5">
    <source>
        <dbReference type="ARBA" id="ARBA00022989"/>
    </source>
</evidence>
<evidence type="ECO:0000259" key="8">
    <source>
        <dbReference type="PROSITE" id="PS50928"/>
    </source>
</evidence>
<feature type="transmembrane region" description="Helical" evidence="7">
    <location>
        <begin position="104"/>
        <end position="126"/>
    </location>
</feature>
<proteinExistence type="inferred from homology"/>
<accession>A0A2N5NEI0</accession>
<dbReference type="RefSeq" id="WP_101880282.1">
    <property type="nucleotide sequence ID" value="NZ_JAAIMS010000033.1"/>
</dbReference>
<feature type="transmembrane region" description="Helical" evidence="7">
    <location>
        <begin position="12"/>
        <end position="30"/>
    </location>
</feature>
<evidence type="ECO:0000256" key="7">
    <source>
        <dbReference type="RuleBase" id="RU363032"/>
    </source>
</evidence>
<protein>
    <submittedName>
        <fullName evidence="9">ABC transporter permease</fullName>
    </submittedName>
</protein>
<feature type="transmembrane region" description="Helical" evidence="7">
    <location>
        <begin position="132"/>
        <end position="153"/>
    </location>
</feature>
<evidence type="ECO:0000256" key="3">
    <source>
        <dbReference type="ARBA" id="ARBA00022475"/>
    </source>
</evidence>
<dbReference type="Proteomes" id="UP000234849">
    <property type="component" value="Unassembled WGS sequence"/>
</dbReference>
<gene>
    <name evidence="9" type="ORF">CDL18_14465</name>
</gene>
<evidence type="ECO:0000313" key="10">
    <source>
        <dbReference type="Proteomes" id="UP000234849"/>
    </source>
</evidence>
<sequence length="273" mass="31005">MQNKIAKIIKIILLIFGAFLMVFPFVWMLATSLKTLPEATAIPPIMFPKEAQFSNYAEAMQVAPFGLYLRNSLIVSGVGTLLTLVLTVLSAYAFTIFEFYGKKIMFFLCLATMMIPSELLIIQNFITISRLQWVNTFQGMIVPTIASGFYIYMMREYFMQTPSVLYKAAKMDGCSDWRYLWKVMMPINKNAIATIGILTFISQWNSFIWPLMVSKDDNHRVMAIGLLHFQDAVSSKINLQMAGATVVIMPMVIFYLIFRKQIIEGVSRGGIKG</sequence>
<evidence type="ECO:0000256" key="2">
    <source>
        <dbReference type="ARBA" id="ARBA00022448"/>
    </source>
</evidence>